<dbReference type="Gene3D" id="3.30.70.100">
    <property type="match status" value="1"/>
</dbReference>
<keyword evidence="4 8" id="KW-0812">Transmembrane</keyword>
<dbReference type="InterPro" id="IPR049278">
    <property type="entry name" value="MS_channel_C"/>
</dbReference>
<evidence type="ECO:0000256" key="1">
    <source>
        <dbReference type="ARBA" id="ARBA00004651"/>
    </source>
</evidence>
<dbReference type="Proteomes" id="UP000246352">
    <property type="component" value="Unassembled WGS sequence"/>
</dbReference>
<comment type="caution">
    <text evidence="12">The sequence shown here is derived from an EMBL/GenBank/DDBJ whole genome shotgun (WGS) entry which is preliminary data.</text>
</comment>
<evidence type="ECO:0000256" key="6">
    <source>
        <dbReference type="ARBA" id="ARBA00023136"/>
    </source>
</evidence>
<feature type="transmembrane region" description="Helical" evidence="8">
    <location>
        <begin position="357"/>
        <end position="377"/>
    </location>
</feature>
<dbReference type="Pfam" id="PF21082">
    <property type="entry name" value="MS_channel_3rd"/>
    <property type="match status" value="1"/>
</dbReference>
<dbReference type="SUPFAM" id="SSF82689">
    <property type="entry name" value="Mechanosensitive channel protein MscS (YggB), C-terminal domain"/>
    <property type="match status" value="1"/>
</dbReference>
<keyword evidence="7" id="KW-0175">Coiled coil</keyword>
<feature type="transmembrane region" description="Helical" evidence="8">
    <location>
        <begin position="326"/>
        <end position="345"/>
    </location>
</feature>
<evidence type="ECO:0000256" key="7">
    <source>
        <dbReference type="SAM" id="Coils"/>
    </source>
</evidence>
<comment type="similarity">
    <text evidence="2">Belongs to the MscS (TC 1.A.23) family.</text>
</comment>
<dbReference type="RefSeq" id="WP_110033176.1">
    <property type="nucleotide sequence ID" value="NZ_QGTR01000004.1"/>
</dbReference>
<accession>A0A317PG50</accession>
<dbReference type="InterPro" id="IPR010920">
    <property type="entry name" value="LSM_dom_sf"/>
</dbReference>
<keyword evidence="6 8" id="KW-0472">Membrane</keyword>
<dbReference type="SUPFAM" id="SSF50182">
    <property type="entry name" value="Sm-like ribonucleoproteins"/>
    <property type="match status" value="1"/>
</dbReference>
<organism evidence="12 13">
    <name type="scientific">Hoeflea marina</name>
    <dbReference type="NCBI Taxonomy" id="274592"/>
    <lineage>
        <taxon>Bacteria</taxon>
        <taxon>Pseudomonadati</taxon>
        <taxon>Pseudomonadota</taxon>
        <taxon>Alphaproteobacteria</taxon>
        <taxon>Hyphomicrobiales</taxon>
        <taxon>Rhizobiaceae</taxon>
        <taxon>Hoeflea</taxon>
    </lineage>
</organism>
<keyword evidence="13" id="KW-1185">Reference proteome</keyword>
<dbReference type="PANTHER" id="PTHR30347">
    <property type="entry name" value="POTASSIUM CHANNEL RELATED"/>
    <property type="match status" value="1"/>
</dbReference>
<dbReference type="InterPro" id="IPR011014">
    <property type="entry name" value="MscS_channel_TM-2"/>
</dbReference>
<feature type="transmembrane region" description="Helical" evidence="8">
    <location>
        <begin position="527"/>
        <end position="552"/>
    </location>
</feature>
<evidence type="ECO:0000313" key="12">
    <source>
        <dbReference type="EMBL" id="PWV99025.1"/>
    </source>
</evidence>
<dbReference type="GO" id="GO:0008381">
    <property type="term" value="F:mechanosensitive monoatomic ion channel activity"/>
    <property type="evidence" value="ECO:0007669"/>
    <property type="project" value="UniProtKB-ARBA"/>
</dbReference>
<sequence length="842" mass="90139">MSLRTMLIHLSLAVLMALAPCAALAQADTVDSSPVVAEAMQKLSAAEEKIAGLSKRIEAEKDNDSALASLNIEVEALARSMLDIGVSLRPRLSELKARIDQLGAKPTADEEPEAPMVAEERARLAEERAAINALTGRAESVSVGASELGGQIIQIRRELFANTLLNRTSIDAEFFLSAVEAWSAEASDFRRTVRSWFNFVWSFKTNALLGAVFLSLMAALFFIAGGYRLFGRLIERDPAIADPSYISRLSVALWSTVIPTASVLALVLSIFGFLTNFAVLRGDISTMLSILLAVTVVEFFVGKLARSVLVPTMPNWRLVNMSNGGAQLMFWLVLAMAIVNGADYVLGGISEALGSPVVLTVAKSFVAAIIIGLILIVMSRSRPMLAESGDPKDPGRPWPRLISAALMLAGLGLVLMALTGYVGLARFAATQIVVTGAILATMYIGYLSAQAVSGPSAFAETTIGRFIDRRFAPGQVTLDQTGIAAGLLINLAVLLIGVPLILLQWGFQIQDIQIWLYRVLTDIRVGGITISLMGILIGVLLFLFGLFATRWFQRWLDGSVMARGRVDTGVRNSIKTGIGYLGVGLAGLLAISAAGIDLSSLALVAGALSLGIGFGLQNIVSNFVSGLILLVERPFKVGDWVVTGATEGFVKKISVRATEIETFNRQSIIVPNADLINASVGNWTHRNRMGRADVNVGVGYGSDPRQVMTILEEIALAHPKVLRNPEPIVQFIEFGASSIDFALKVFIADILDGGQVRSELRLAIFERLKAEGIEIPYPQRDFNITAVSAENLARAFSAGRSPTPEPQAGFVLPDDRPVGAGDGEAAAVTRVKAVSKRKPARA</sequence>
<evidence type="ECO:0000256" key="3">
    <source>
        <dbReference type="ARBA" id="ARBA00022475"/>
    </source>
</evidence>
<feature type="transmembrane region" description="Helical" evidence="8">
    <location>
        <begin position="286"/>
        <end position="305"/>
    </location>
</feature>
<dbReference type="Gene3D" id="1.10.287.1260">
    <property type="match status" value="1"/>
</dbReference>
<reference evidence="12 13" key="1">
    <citation type="submission" date="2018-05" db="EMBL/GenBank/DDBJ databases">
        <title>Genomic Encyclopedia of Type Strains, Phase IV (KMG-IV): sequencing the most valuable type-strain genomes for metagenomic binning, comparative biology and taxonomic classification.</title>
        <authorList>
            <person name="Goeker M."/>
        </authorList>
    </citation>
    <scope>NUCLEOTIDE SEQUENCE [LARGE SCALE GENOMIC DNA]</scope>
    <source>
        <strain evidence="12 13">DSM 16791</strain>
    </source>
</reference>
<protein>
    <submittedName>
        <fullName evidence="12">Small-conductance mechanosensitive channel</fullName>
    </submittedName>
</protein>
<dbReference type="AlphaFoldDB" id="A0A317PG50"/>
<feature type="domain" description="Mechanosensitive ion channel MscS C-terminal" evidence="11">
    <location>
        <begin position="693"/>
        <end position="775"/>
    </location>
</feature>
<dbReference type="GO" id="GO:0005886">
    <property type="term" value="C:plasma membrane"/>
    <property type="evidence" value="ECO:0007669"/>
    <property type="project" value="UniProtKB-SubCell"/>
</dbReference>
<feature type="transmembrane region" description="Helical" evidence="8">
    <location>
        <begin position="398"/>
        <end position="418"/>
    </location>
</feature>
<keyword evidence="5 8" id="KW-1133">Transmembrane helix</keyword>
<dbReference type="Gene3D" id="2.30.30.60">
    <property type="match status" value="1"/>
</dbReference>
<evidence type="ECO:0000256" key="5">
    <source>
        <dbReference type="ARBA" id="ARBA00022989"/>
    </source>
</evidence>
<evidence type="ECO:0000259" key="10">
    <source>
        <dbReference type="Pfam" id="PF00924"/>
    </source>
</evidence>
<comment type="subcellular location">
    <subcellularLocation>
        <location evidence="1">Cell membrane</location>
        <topology evidence="1">Multi-pass membrane protein</topology>
    </subcellularLocation>
</comment>
<dbReference type="Pfam" id="PF00924">
    <property type="entry name" value="MS_channel_2nd"/>
    <property type="match status" value="1"/>
</dbReference>
<feature type="transmembrane region" description="Helical" evidence="8">
    <location>
        <begin position="573"/>
        <end position="596"/>
    </location>
</feature>
<keyword evidence="3" id="KW-1003">Cell membrane</keyword>
<evidence type="ECO:0000256" key="9">
    <source>
        <dbReference type="SAM" id="SignalP"/>
    </source>
</evidence>
<dbReference type="OrthoDB" id="9799209at2"/>
<evidence type="ECO:0000259" key="11">
    <source>
        <dbReference type="Pfam" id="PF21082"/>
    </source>
</evidence>
<evidence type="ECO:0000256" key="8">
    <source>
        <dbReference type="SAM" id="Phobius"/>
    </source>
</evidence>
<dbReference type="InterPro" id="IPR006685">
    <property type="entry name" value="MscS_channel_2nd"/>
</dbReference>
<feature type="coiled-coil region" evidence="7">
    <location>
        <begin position="36"/>
        <end position="63"/>
    </location>
</feature>
<evidence type="ECO:0000313" key="13">
    <source>
        <dbReference type="Proteomes" id="UP000246352"/>
    </source>
</evidence>
<feature type="domain" description="Mechanosensitive ion channel MscS" evidence="10">
    <location>
        <begin position="618"/>
        <end position="685"/>
    </location>
</feature>
<feature type="transmembrane region" description="Helical" evidence="8">
    <location>
        <begin position="424"/>
        <end position="446"/>
    </location>
</feature>
<proteinExistence type="inferred from homology"/>
<keyword evidence="9" id="KW-0732">Signal</keyword>
<dbReference type="SUPFAM" id="SSF82861">
    <property type="entry name" value="Mechanosensitive channel protein MscS (YggB), transmembrane region"/>
    <property type="match status" value="1"/>
</dbReference>
<dbReference type="InterPro" id="IPR011066">
    <property type="entry name" value="MscS_channel_C_sf"/>
</dbReference>
<feature type="transmembrane region" description="Helical" evidence="8">
    <location>
        <begin position="207"/>
        <end position="230"/>
    </location>
</feature>
<gene>
    <name evidence="12" type="ORF">DFR52_104316</name>
</gene>
<dbReference type="InterPro" id="IPR052702">
    <property type="entry name" value="MscS-like_channel"/>
</dbReference>
<feature type="chain" id="PRO_5016285036" evidence="9">
    <location>
        <begin position="26"/>
        <end position="842"/>
    </location>
</feature>
<dbReference type="EMBL" id="QGTR01000004">
    <property type="protein sequence ID" value="PWV99025.1"/>
    <property type="molecule type" value="Genomic_DNA"/>
</dbReference>
<feature type="transmembrane region" description="Helical" evidence="8">
    <location>
        <begin position="602"/>
        <end position="631"/>
    </location>
</feature>
<name>A0A317PG50_9HYPH</name>
<evidence type="ECO:0000256" key="4">
    <source>
        <dbReference type="ARBA" id="ARBA00022692"/>
    </source>
</evidence>
<dbReference type="InterPro" id="IPR023408">
    <property type="entry name" value="MscS_beta-dom_sf"/>
</dbReference>
<feature type="transmembrane region" description="Helical" evidence="8">
    <location>
        <begin position="487"/>
        <end position="507"/>
    </location>
</feature>
<dbReference type="PANTHER" id="PTHR30347:SF1">
    <property type="entry name" value="MECHANOSENSITIVE CHANNEL MSCK"/>
    <property type="match status" value="1"/>
</dbReference>
<evidence type="ECO:0000256" key="2">
    <source>
        <dbReference type="ARBA" id="ARBA00008017"/>
    </source>
</evidence>
<feature type="transmembrane region" description="Helical" evidence="8">
    <location>
        <begin position="251"/>
        <end position="274"/>
    </location>
</feature>
<feature type="signal peptide" evidence="9">
    <location>
        <begin position="1"/>
        <end position="25"/>
    </location>
</feature>